<accession>A0A0N4U309</accession>
<evidence type="ECO:0000256" key="5">
    <source>
        <dbReference type="PROSITE-ProRule" id="PRU00176"/>
    </source>
</evidence>
<sequence>MKLKKFTSIKTEEGSEDEEKSVLVNSSQKYFNNLKMKHWRLIIRNLPFQTVVEDLEKICRKFGQCAEIVLPKCKDKRFPQSCAGFAFVQFARKKDAENIKGRKIIVDWAVPKDTYETFILRKKNWRGISLKSSLEFFLLIVSICRNLSFDVTDEQLRKSLEKYGEINLAIVCRYEESSHSKGSGFVHFKTKEQADFCIEENGIMIGDRKAFCYRALSKSDAEKIEKERKEKKPNDKRNLHLLRVSLVRPGTRAACGMSEADAQKRAKLANLSRQKLRNLHMFVSPTRLVVHNLPKSLDDKKLKSICFLAAGNPDAVISECRIWRDKNKLDSNGVPQSCGFGFVAFSEHSDALAALKSLNNNPETFTKEKRPIVEFSIENLAALRLRALRQNKSQKKYDKLSDKTKMDLEQTKKQIALGGRKPFPSHFGPKIRSRHLNVKQRKKNNTSVCLFFLFLHFLKEIY</sequence>
<evidence type="ECO:0000313" key="8">
    <source>
        <dbReference type="Proteomes" id="UP000038040"/>
    </source>
</evidence>
<feature type="domain" description="RRM" evidence="6">
    <location>
        <begin position="146"/>
        <end position="217"/>
    </location>
</feature>
<comment type="subcellular location">
    <subcellularLocation>
        <location evidence="1">Nucleus</location>
    </subcellularLocation>
</comment>
<dbReference type="Pfam" id="PF00076">
    <property type="entry name" value="RRM_1"/>
    <property type="match status" value="3"/>
</dbReference>
<dbReference type="PANTHER" id="PTHR48039">
    <property type="entry name" value="RNA-BINDING MOTIF PROTEIN 14B"/>
    <property type="match status" value="1"/>
</dbReference>
<reference evidence="7 9" key="2">
    <citation type="submission" date="2018-11" db="EMBL/GenBank/DDBJ databases">
        <authorList>
            <consortium name="Pathogen Informatics"/>
        </authorList>
    </citation>
    <scope>NUCLEOTIDE SEQUENCE [LARGE SCALE GENOMIC DNA]</scope>
</reference>
<dbReference type="AlphaFoldDB" id="A0A0N4U309"/>
<dbReference type="CDD" id="cd12416">
    <property type="entry name" value="RRM4_RBM28_like"/>
    <property type="match status" value="1"/>
</dbReference>
<keyword evidence="3 5" id="KW-0694">RNA-binding</keyword>
<evidence type="ECO:0000313" key="9">
    <source>
        <dbReference type="Proteomes" id="UP000274756"/>
    </source>
</evidence>
<dbReference type="InterPro" id="IPR051945">
    <property type="entry name" value="RRM_MRD1_RNA_proc_ribogen"/>
</dbReference>
<dbReference type="Gene3D" id="3.30.70.330">
    <property type="match status" value="3"/>
</dbReference>
<dbReference type="InterPro" id="IPR000504">
    <property type="entry name" value="RRM_dom"/>
</dbReference>
<dbReference type="EMBL" id="UYYG01001152">
    <property type="protein sequence ID" value="VDN55480.1"/>
    <property type="molecule type" value="Genomic_DNA"/>
</dbReference>
<dbReference type="Proteomes" id="UP000274756">
    <property type="component" value="Unassembled WGS sequence"/>
</dbReference>
<keyword evidence="9" id="KW-1185">Reference proteome</keyword>
<dbReference type="PANTHER" id="PTHR48039:SF5">
    <property type="entry name" value="RNA-BINDING PROTEIN 28"/>
    <property type="match status" value="1"/>
</dbReference>
<keyword evidence="2" id="KW-0677">Repeat</keyword>
<evidence type="ECO:0000256" key="4">
    <source>
        <dbReference type="ARBA" id="ARBA00023242"/>
    </source>
</evidence>
<dbReference type="FunFam" id="3.30.70.330:FF:000182">
    <property type="entry name" value="RNA-binding motif protein 28"/>
    <property type="match status" value="1"/>
</dbReference>
<dbReference type="PROSITE" id="PS50102">
    <property type="entry name" value="RRM"/>
    <property type="match status" value="3"/>
</dbReference>
<dbReference type="STRING" id="318479.A0A0N4U309"/>
<dbReference type="InterPro" id="IPR012677">
    <property type="entry name" value="Nucleotide-bd_a/b_plait_sf"/>
</dbReference>
<dbReference type="SUPFAM" id="SSF54928">
    <property type="entry name" value="RNA-binding domain, RBD"/>
    <property type="match status" value="3"/>
</dbReference>
<evidence type="ECO:0000256" key="1">
    <source>
        <dbReference type="ARBA" id="ARBA00004123"/>
    </source>
</evidence>
<evidence type="ECO:0000259" key="6">
    <source>
        <dbReference type="PROSITE" id="PS50102"/>
    </source>
</evidence>
<gene>
    <name evidence="7" type="ORF">DME_LOCUS5453</name>
</gene>
<name>A0A0N4U309_DRAME</name>
<evidence type="ECO:0000313" key="10">
    <source>
        <dbReference type="WBParaSite" id="DME_0000109301-mRNA-1"/>
    </source>
</evidence>
<reference evidence="10" key="1">
    <citation type="submission" date="2016-04" db="UniProtKB">
        <authorList>
            <consortium name="WormBaseParasite"/>
        </authorList>
    </citation>
    <scope>IDENTIFICATION</scope>
</reference>
<dbReference type="GO" id="GO:0003729">
    <property type="term" value="F:mRNA binding"/>
    <property type="evidence" value="ECO:0007669"/>
    <property type="project" value="TreeGrafter"/>
</dbReference>
<evidence type="ECO:0000313" key="7">
    <source>
        <dbReference type="EMBL" id="VDN55480.1"/>
    </source>
</evidence>
<feature type="domain" description="RRM" evidence="6">
    <location>
        <begin position="39"/>
        <end position="111"/>
    </location>
</feature>
<feature type="domain" description="RRM" evidence="6">
    <location>
        <begin position="286"/>
        <end position="378"/>
    </location>
</feature>
<evidence type="ECO:0000256" key="3">
    <source>
        <dbReference type="ARBA" id="ARBA00022884"/>
    </source>
</evidence>
<dbReference type="Proteomes" id="UP000038040">
    <property type="component" value="Unplaced"/>
</dbReference>
<protein>
    <submittedName>
        <fullName evidence="10">RNA-binding protein 28</fullName>
    </submittedName>
</protein>
<proteinExistence type="predicted"/>
<evidence type="ECO:0000256" key="2">
    <source>
        <dbReference type="ARBA" id="ARBA00022737"/>
    </source>
</evidence>
<dbReference type="WBParaSite" id="DME_0000109301-mRNA-1">
    <property type="protein sequence ID" value="DME_0000109301-mRNA-1"/>
    <property type="gene ID" value="DME_0000109301"/>
</dbReference>
<dbReference type="GO" id="GO:0005730">
    <property type="term" value="C:nucleolus"/>
    <property type="evidence" value="ECO:0007669"/>
    <property type="project" value="TreeGrafter"/>
</dbReference>
<dbReference type="OrthoDB" id="3945418at2759"/>
<dbReference type="SMART" id="SM00360">
    <property type="entry name" value="RRM"/>
    <property type="match status" value="3"/>
</dbReference>
<dbReference type="InterPro" id="IPR035979">
    <property type="entry name" value="RBD_domain_sf"/>
</dbReference>
<organism evidence="8 10">
    <name type="scientific">Dracunculus medinensis</name>
    <name type="common">Guinea worm</name>
    <dbReference type="NCBI Taxonomy" id="318479"/>
    <lineage>
        <taxon>Eukaryota</taxon>
        <taxon>Metazoa</taxon>
        <taxon>Ecdysozoa</taxon>
        <taxon>Nematoda</taxon>
        <taxon>Chromadorea</taxon>
        <taxon>Rhabditida</taxon>
        <taxon>Spirurina</taxon>
        <taxon>Dracunculoidea</taxon>
        <taxon>Dracunculidae</taxon>
        <taxon>Dracunculus</taxon>
    </lineage>
</organism>
<keyword evidence="4" id="KW-0539">Nucleus</keyword>